<proteinExistence type="predicted"/>
<dbReference type="CDD" id="cd00063">
    <property type="entry name" value="FN3"/>
    <property type="match status" value="1"/>
</dbReference>
<dbReference type="EMBL" id="AKWO02000090">
    <property type="protein sequence ID" value="EMF98242.1"/>
    <property type="molecule type" value="Genomic_DNA"/>
</dbReference>
<evidence type="ECO:0000313" key="2">
    <source>
        <dbReference type="Proteomes" id="UP000011783"/>
    </source>
</evidence>
<comment type="caution">
    <text evidence="1">The sequence shown here is derived from an EMBL/GenBank/DDBJ whole genome shotgun (WGS) entry which is preliminary data.</text>
</comment>
<name>M3F8J8_LEPBO</name>
<sequence length="54" mass="6401">MNSEILLEKNQLFLKKGTTYFFRISAYNKFYHFQTGKDQISALSDPVEVYFLSE</sequence>
<dbReference type="InterPro" id="IPR003961">
    <property type="entry name" value="FN3_dom"/>
</dbReference>
<protein>
    <recommendedName>
        <fullName evidence="3">Fibronectin type III domain protein</fullName>
    </recommendedName>
</protein>
<evidence type="ECO:0000313" key="1">
    <source>
        <dbReference type="EMBL" id="EMF98242.1"/>
    </source>
</evidence>
<dbReference type="AlphaFoldDB" id="M3F8J8"/>
<evidence type="ECO:0008006" key="3">
    <source>
        <dbReference type="Google" id="ProtNLM"/>
    </source>
</evidence>
<gene>
    <name evidence="1" type="ORF">LEP1GSC123_1698</name>
</gene>
<reference evidence="1 2" key="1">
    <citation type="submission" date="2013-01" db="EMBL/GenBank/DDBJ databases">
        <authorList>
            <person name="Harkins D.M."/>
            <person name="Durkin A.S."/>
            <person name="Brinkac L.M."/>
            <person name="Haft D.H."/>
            <person name="Selengut J.D."/>
            <person name="Sanka R."/>
            <person name="DePew J."/>
            <person name="Purushe J."/>
            <person name="Picardeau M."/>
            <person name="Werts C."/>
            <person name="Goarant C."/>
            <person name="Vinetz J.M."/>
            <person name="Sutton G.G."/>
            <person name="Nierman W.C."/>
            <person name="Fouts D.E."/>
        </authorList>
    </citation>
    <scope>NUCLEOTIDE SEQUENCE [LARGE SCALE GENOMIC DNA]</scope>
    <source>
        <strain evidence="1 2">200701203</strain>
    </source>
</reference>
<dbReference type="Proteomes" id="UP000011783">
    <property type="component" value="Unassembled WGS sequence"/>
</dbReference>
<organism evidence="1 2">
    <name type="scientific">Leptospira borgpetersenii str. 200701203</name>
    <dbReference type="NCBI Taxonomy" id="1193007"/>
    <lineage>
        <taxon>Bacteria</taxon>
        <taxon>Pseudomonadati</taxon>
        <taxon>Spirochaetota</taxon>
        <taxon>Spirochaetia</taxon>
        <taxon>Leptospirales</taxon>
        <taxon>Leptospiraceae</taxon>
        <taxon>Leptospira</taxon>
    </lineage>
</organism>
<dbReference type="BioCyc" id="LBOR1193007:G11KN-1130-MONOMER"/>
<accession>M3F8J8</accession>